<dbReference type="Pfam" id="PF00970">
    <property type="entry name" value="FAD_binding_6"/>
    <property type="match status" value="1"/>
</dbReference>
<dbReference type="InterPro" id="IPR036010">
    <property type="entry name" value="2Fe-2S_ferredoxin-like_sf"/>
</dbReference>
<feature type="domain" description="FAD-binding FR-type" evidence="4">
    <location>
        <begin position="103"/>
        <end position="202"/>
    </location>
</feature>
<dbReference type="GO" id="GO:0051537">
    <property type="term" value="F:2 iron, 2 sulfur cluster binding"/>
    <property type="evidence" value="ECO:0007669"/>
    <property type="project" value="UniProtKB-KW"/>
</dbReference>
<sequence>MKLKIQARNGSHVLDGRPDQSILIAALGSGLDLPYACATGTCGTCKARVLSGKSTDKWPDAPGKSKLNAATNEILLCQCIPQGDCEIEVSDFVYRSDIGALYPVTLDGVVSRWEIVAPDIALWTVELAQPIDFNAGQFALVSFHGTEGARAYSMVNFARNTKELTFVTKKKPGGKLTSALFSGNPLGKSVEVMGPLGRAVFTPSMKRNILCIAGGSGIAGMMSILDRASQERYFEQFKGYWFFGVRSMRDAFFLRELTEFKRHNGKNLEIVVGLSEGAASGEDCADYPELVFDTGLIHEVAAKHMEGRYRNLQAYLAGPTPLVDAAIRNLVIGAKFDAKNIAYDKFS</sequence>
<comment type="caution">
    <text evidence="5">The sequence shown here is derived from an EMBL/GenBank/DDBJ whole genome shotgun (WGS) entry which is preliminary data.</text>
</comment>
<proteinExistence type="predicted"/>
<evidence type="ECO:0000259" key="4">
    <source>
        <dbReference type="PROSITE" id="PS51384"/>
    </source>
</evidence>
<reference evidence="5 6" key="1">
    <citation type="submission" date="2015-09" db="EMBL/GenBank/DDBJ databases">
        <authorList>
            <consortium name="Pathogen Informatics"/>
        </authorList>
    </citation>
    <scope>NUCLEOTIDE SEQUENCE [LARGE SCALE GENOMIC DNA]</scope>
    <source>
        <strain evidence="5 6">2789STDY5608625</strain>
    </source>
</reference>
<dbReference type="InterPro" id="IPR012675">
    <property type="entry name" value="Beta-grasp_dom_sf"/>
</dbReference>
<evidence type="ECO:0000259" key="3">
    <source>
        <dbReference type="PROSITE" id="PS51085"/>
    </source>
</evidence>
<dbReference type="InterPro" id="IPR039261">
    <property type="entry name" value="FNR_nucleotide-bd"/>
</dbReference>
<protein>
    <submittedName>
        <fullName evidence="5">Phenol hydroxylase P5 protein</fullName>
        <ecNumber evidence="5">1.14.13.7</ecNumber>
    </submittedName>
</protein>
<dbReference type="Pfam" id="PF00111">
    <property type="entry name" value="Fer2"/>
    <property type="match status" value="1"/>
</dbReference>
<keyword evidence="2" id="KW-0001">2Fe-2S</keyword>
<evidence type="ECO:0000313" key="6">
    <source>
        <dbReference type="Proteomes" id="UP000044098"/>
    </source>
</evidence>
<dbReference type="InterPro" id="IPR006058">
    <property type="entry name" value="2Fe2S_fd_BS"/>
</dbReference>
<dbReference type="EC" id="1.14.13.7" evidence="5"/>
<feature type="domain" description="2Fe-2S ferredoxin-type" evidence="3">
    <location>
        <begin position="1"/>
        <end position="93"/>
    </location>
</feature>
<dbReference type="Gene3D" id="2.40.30.10">
    <property type="entry name" value="Translation factors"/>
    <property type="match status" value="1"/>
</dbReference>
<dbReference type="InterPro" id="IPR001041">
    <property type="entry name" value="2Fe-2S_ferredoxin-type"/>
</dbReference>
<dbReference type="SUPFAM" id="SSF63380">
    <property type="entry name" value="Riboflavin synthase domain-like"/>
    <property type="match status" value="1"/>
</dbReference>
<accession>A0AAD2QE72</accession>
<comment type="cofactor">
    <cofactor evidence="1">
        <name>FAD</name>
        <dbReference type="ChEBI" id="CHEBI:57692"/>
    </cofactor>
</comment>
<dbReference type="Pfam" id="PF00175">
    <property type="entry name" value="NAD_binding_1"/>
    <property type="match status" value="1"/>
</dbReference>
<dbReference type="Proteomes" id="UP000044098">
    <property type="component" value="Unassembled WGS sequence"/>
</dbReference>
<dbReference type="PANTHER" id="PTHR47354">
    <property type="entry name" value="NADH OXIDOREDUCTASE HCR"/>
    <property type="match status" value="1"/>
</dbReference>
<keyword evidence="2" id="KW-0411">Iron-sulfur</keyword>
<keyword evidence="2" id="KW-0479">Metal-binding</keyword>
<dbReference type="PRINTS" id="PR00410">
    <property type="entry name" value="PHEHYDRXLASE"/>
</dbReference>
<dbReference type="AlphaFoldDB" id="A0AAD2QE72"/>
<dbReference type="Gene3D" id="3.40.50.80">
    <property type="entry name" value="Nucleotide-binding domain of ferredoxin-NADP reductase (FNR) module"/>
    <property type="match status" value="1"/>
</dbReference>
<dbReference type="CDD" id="cd00207">
    <property type="entry name" value="fer2"/>
    <property type="match status" value="1"/>
</dbReference>
<dbReference type="InterPro" id="IPR017927">
    <property type="entry name" value="FAD-bd_FR_type"/>
</dbReference>
<evidence type="ECO:0000313" key="5">
    <source>
        <dbReference type="EMBL" id="CUJ68930.1"/>
    </source>
</evidence>
<dbReference type="GO" id="GO:0018662">
    <property type="term" value="F:phenol 2-monooxygenase activity"/>
    <property type="evidence" value="ECO:0007669"/>
    <property type="project" value="UniProtKB-EC"/>
</dbReference>
<dbReference type="InterPro" id="IPR017938">
    <property type="entry name" value="Riboflavin_synthase-like_b-brl"/>
</dbReference>
<evidence type="ECO:0000256" key="1">
    <source>
        <dbReference type="ARBA" id="ARBA00001974"/>
    </source>
</evidence>
<dbReference type="SUPFAM" id="SSF54292">
    <property type="entry name" value="2Fe-2S ferredoxin-like"/>
    <property type="match status" value="1"/>
</dbReference>
<evidence type="ECO:0000256" key="2">
    <source>
        <dbReference type="ARBA" id="ARBA00022714"/>
    </source>
</evidence>
<organism evidence="5 6">
    <name type="scientific">Achromobacter aegrifaciens</name>
    <dbReference type="NCBI Taxonomy" id="1287736"/>
    <lineage>
        <taxon>Bacteria</taxon>
        <taxon>Pseudomonadati</taxon>
        <taxon>Pseudomonadota</taxon>
        <taxon>Betaproteobacteria</taxon>
        <taxon>Burkholderiales</taxon>
        <taxon>Alcaligenaceae</taxon>
        <taxon>Achromobacter</taxon>
    </lineage>
</organism>
<dbReference type="InterPro" id="IPR050415">
    <property type="entry name" value="MRET"/>
</dbReference>
<dbReference type="Gene3D" id="3.10.20.30">
    <property type="match status" value="1"/>
</dbReference>
<dbReference type="RefSeq" id="WP_082401253.1">
    <property type="nucleotide sequence ID" value="NZ_CYTK01000011.1"/>
</dbReference>
<keyword evidence="5" id="KW-0560">Oxidoreductase</keyword>
<name>A0AAD2QE72_ACHAE</name>
<keyword evidence="2" id="KW-0408">Iron</keyword>
<dbReference type="PROSITE" id="PS51384">
    <property type="entry name" value="FAD_FR"/>
    <property type="match status" value="1"/>
</dbReference>
<dbReference type="PROSITE" id="PS51085">
    <property type="entry name" value="2FE2S_FER_2"/>
    <property type="match status" value="1"/>
</dbReference>
<gene>
    <name evidence="5" type="primary">dmpP</name>
    <name evidence="5" type="ORF">ERS370000_05290</name>
</gene>
<dbReference type="PANTHER" id="PTHR47354:SF5">
    <property type="entry name" value="PROTEIN RFBI"/>
    <property type="match status" value="1"/>
</dbReference>
<dbReference type="InterPro" id="IPR008333">
    <property type="entry name" value="Cbr1-like_FAD-bd_dom"/>
</dbReference>
<dbReference type="EMBL" id="CYTK01000011">
    <property type="protein sequence ID" value="CUJ68930.1"/>
    <property type="molecule type" value="Genomic_DNA"/>
</dbReference>
<dbReference type="InterPro" id="IPR001433">
    <property type="entry name" value="OxRdtase_FAD/NAD-bd"/>
</dbReference>
<dbReference type="SUPFAM" id="SSF52343">
    <property type="entry name" value="Ferredoxin reductase-like, C-terminal NADP-linked domain"/>
    <property type="match status" value="1"/>
</dbReference>
<dbReference type="PROSITE" id="PS00197">
    <property type="entry name" value="2FE2S_FER_1"/>
    <property type="match status" value="1"/>
</dbReference>